<evidence type="ECO:0000256" key="2">
    <source>
        <dbReference type="ARBA" id="ARBA00022723"/>
    </source>
</evidence>
<evidence type="ECO:0000313" key="8">
    <source>
        <dbReference type="Proteomes" id="UP000006431"/>
    </source>
</evidence>
<dbReference type="InterPro" id="IPR009056">
    <property type="entry name" value="Cyt_c-like_dom"/>
</dbReference>
<dbReference type="GO" id="GO:0020037">
    <property type="term" value="F:heme binding"/>
    <property type="evidence" value="ECO:0007669"/>
    <property type="project" value="InterPro"/>
</dbReference>
<evidence type="ECO:0000256" key="4">
    <source>
        <dbReference type="PROSITE-ProRule" id="PRU00433"/>
    </source>
</evidence>
<reference evidence="7 8" key="1">
    <citation type="journal article" date="2012" name="Proc. Natl. Acad. Sci. U.S.A.">
        <title>Genome and physiology of a model Epsilonproteobacterium responsible for sulfide detoxification in marine oxygen depletion zones.</title>
        <authorList>
            <person name="Grote J."/>
            <person name="Schott T."/>
            <person name="Bruckner C.G."/>
            <person name="Glockner F.O."/>
            <person name="Jost G."/>
            <person name="Teeling H."/>
            <person name="Labrenz M."/>
            <person name="Jurgens K."/>
        </authorList>
    </citation>
    <scope>NUCLEOTIDE SEQUENCE [LARGE SCALE GENOMIC DNA]</scope>
    <source>
        <strain evidence="7 8">GD1</strain>
    </source>
</reference>
<proteinExistence type="predicted"/>
<comment type="caution">
    <text evidence="7">The sequence shown here is derived from an EMBL/GenBank/DDBJ whole genome shotgun (WGS) entry which is preliminary data.</text>
</comment>
<keyword evidence="5" id="KW-0732">Signal</keyword>
<dbReference type="Proteomes" id="UP000006431">
    <property type="component" value="Unassembled WGS sequence"/>
</dbReference>
<dbReference type="PROSITE" id="PS51007">
    <property type="entry name" value="CYTC"/>
    <property type="match status" value="1"/>
</dbReference>
<dbReference type="STRING" id="929558.SMGD1_0148"/>
<keyword evidence="8" id="KW-1185">Reference proteome</keyword>
<dbReference type="RefSeq" id="WP_008338276.1">
    <property type="nucleotide sequence ID" value="NZ_AFRZ01000001.1"/>
</dbReference>
<dbReference type="SUPFAM" id="SSF46626">
    <property type="entry name" value="Cytochrome c"/>
    <property type="match status" value="1"/>
</dbReference>
<organism evidence="7 8">
    <name type="scientific">Sulfurimonas gotlandica (strain DSM 19862 / JCM 16533 / GD1)</name>
    <dbReference type="NCBI Taxonomy" id="929558"/>
    <lineage>
        <taxon>Bacteria</taxon>
        <taxon>Pseudomonadati</taxon>
        <taxon>Campylobacterota</taxon>
        <taxon>Epsilonproteobacteria</taxon>
        <taxon>Campylobacterales</taxon>
        <taxon>Sulfurimonadaceae</taxon>
        <taxon>Sulfurimonas</taxon>
    </lineage>
</organism>
<dbReference type="Pfam" id="PF00034">
    <property type="entry name" value="Cytochrom_C"/>
    <property type="match status" value="1"/>
</dbReference>
<dbReference type="InterPro" id="IPR036909">
    <property type="entry name" value="Cyt_c-like_dom_sf"/>
</dbReference>
<evidence type="ECO:0000256" key="1">
    <source>
        <dbReference type="ARBA" id="ARBA00022617"/>
    </source>
</evidence>
<feature type="chain" id="PRO_5002843165" evidence="5">
    <location>
        <begin position="22"/>
        <end position="111"/>
    </location>
</feature>
<dbReference type="HOGENOM" id="CLU_171893_0_0_7"/>
<dbReference type="EMBL" id="AFRZ01000001">
    <property type="protein sequence ID" value="EHP28675.1"/>
    <property type="molecule type" value="Genomic_DNA"/>
</dbReference>
<protein>
    <submittedName>
        <fullName evidence="7">Putative periplasmic Cytochrome c</fullName>
    </submittedName>
</protein>
<keyword evidence="3 4" id="KW-0408">Iron</keyword>
<dbReference type="GO" id="GO:0046872">
    <property type="term" value="F:metal ion binding"/>
    <property type="evidence" value="ECO:0007669"/>
    <property type="project" value="UniProtKB-KW"/>
</dbReference>
<accession>B6BLL7</accession>
<evidence type="ECO:0000256" key="5">
    <source>
        <dbReference type="SAM" id="SignalP"/>
    </source>
</evidence>
<dbReference type="Gene3D" id="1.10.760.10">
    <property type="entry name" value="Cytochrome c-like domain"/>
    <property type="match status" value="1"/>
</dbReference>
<evidence type="ECO:0000313" key="7">
    <source>
        <dbReference type="EMBL" id="EHP28675.1"/>
    </source>
</evidence>
<gene>
    <name evidence="7" type="ORF">SMGD1_0148</name>
</gene>
<accession>H1FSC9</accession>
<sequence>MNKIFLLFITISIFSFSPLSAAVYKGQKIFVKKCVDCHQAGQAFISKKKIRDWKNLMKKKGEPLADIHLKSDKAEKSWKYFNSKKYNKESKDLKQFLVEYAKDSGNVPACD</sequence>
<feature type="domain" description="Cytochrome c" evidence="6">
    <location>
        <begin position="21"/>
        <end position="101"/>
    </location>
</feature>
<keyword evidence="2 4" id="KW-0479">Metal-binding</keyword>
<dbReference type="PATRIC" id="fig|929558.5.peg.150"/>
<dbReference type="eggNOG" id="ENOG50319KE">
    <property type="taxonomic scope" value="Bacteria"/>
</dbReference>
<feature type="signal peptide" evidence="5">
    <location>
        <begin position="1"/>
        <end position="21"/>
    </location>
</feature>
<keyword evidence="1 4" id="KW-0349">Heme</keyword>
<name>B6BLL7_SULGG</name>
<evidence type="ECO:0000259" key="6">
    <source>
        <dbReference type="PROSITE" id="PS51007"/>
    </source>
</evidence>
<dbReference type="OrthoDB" id="5334893at2"/>
<dbReference type="AlphaFoldDB" id="B6BLL7"/>
<dbReference type="GO" id="GO:0009055">
    <property type="term" value="F:electron transfer activity"/>
    <property type="evidence" value="ECO:0007669"/>
    <property type="project" value="InterPro"/>
</dbReference>
<evidence type="ECO:0000256" key="3">
    <source>
        <dbReference type="ARBA" id="ARBA00023004"/>
    </source>
</evidence>